<sequence length="229" mass="26687">MFLFSNIENDLDSTFLEFEGDRGLPAQINEFQNRLIKSEYPILCKIPNSIRVNHEKEYEPQIIAIGPYHRNRGHLGQINPRLKHMENIKLKFLSDLCKAMADNNENLALSYLHLFHISMEYLCLRNDDIETVQHLLHLYHIGKVKGSMHFGIDTVNISSIDDQIETLMMIPTISQLKEHGIQFRKKKVKIYTRGISFLDIFFKNGIIEIPHVIIEDNTSSIYCNLLVFE</sequence>
<evidence type="ECO:0000313" key="2">
    <source>
        <dbReference type="Proteomes" id="UP000036987"/>
    </source>
</evidence>
<dbReference type="InterPro" id="IPR004158">
    <property type="entry name" value="DUF247_pln"/>
</dbReference>
<dbReference type="EMBL" id="LFYR01001430">
    <property type="protein sequence ID" value="KMZ61783.1"/>
    <property type="molecule type" value="Genomic_DNA"/>
</dbReference>
<dbReference type="OMA" id="NAPTHII"/>
<name>A0A0K9NYK5_ZOSMR</name>
<reference evidence="2" key="1">
    <citation type="journal article" date="2016" name="Nature">
        <title>The genome of the seagrass Zostera marina reveals angiosperm adaptation to the sea.</title>
        <authorList>
            <person name="Olsen J.L."/>
            <person name="Rouze P."/>
            <person name="Verhelst B."/>
            <person name="Lin Y.-C."/>
            <person name="Bayer T."/>
            <person name="Collen J."/>
            <person name="Dattolo E."/>
            <person name="De Paoli E."/>
            <person name="Dittami S."/>
            <person name="Maumus F."/>
            <person name="Michel G."/>
            <person name="Kersting A."/>
            <person name="Lauritano C."/>
            <person name="Lohaus R."/>
            <person name="Toepel M."/>
            <person name="Tonon T."/>
            <person name="Vanneste K."/>
            <person name="Amirebrahimi M."/>
            <person name="Brakel J."/>
            <person name="Bostroem C."/>
            <person name="Chovatia M."/>
            <person name="Grimwood J."/>
            <person name="Jenkins J.W."/>
            <person name="Jueterbock A."/>
            <person name="Mraz A."/>
            <person name="Stam W.T."/>
            <person name="Tice H."/>
            <person name="Bornberg-Bauer E."/>
            <person name="Green P.J."/>
            <person name="Pearson G.A."/>
            <person name="Procaccini G."/>
            <person name="Duarte C.M."/>
            <person name="Schmutz J."/>
            <person name="Reusch T.B.H."/>
            <person name="Van de Peer Y."/>
        </authorList>
    </citation>
    <scope>NUCLEOTIDE SEQUENCE [LARGE SCALE GENOMIC DNA]</scope>
    <source>
        <strain evidence="2">cv. Finnish</strain>
    </source>
</reference>
<evidence type="ECO:0000313" key="1">
    <source>
        <dbReference type="EMBL" id="KMZ61783.1"/>
    </source>
</evidence>
<dbReference type="PANTHER" id="PTHR31170">
    <property type="entry name" value="BNAC04G53230D PROTEIN"/>
    <property type="match status" value="1"/>
</dbReference>
<organism evidence="1 2">
    <name type="scientific">Zostera marina</name>
    <name type="common">Eelgrass</name>
    <dbReference type="NCBI Taxonomy" id="29655"/>
    <lineage>
        <taxon>Eukaryota</taxon>
        <taxon>Viridiplantae</taxon>
        <taxon>Streptophyta</taxon>
        <taxon>Embryophyta</taxon>
        <taxon>Tracheophyta</taxon>
        <taxon>Spermatophyta</taxon>
        <taxon>Magnoliopsida</taxon>
        <taxon>Liliopsida</taxon>
        <taxon>Zosteraceae</taxon>
        <taxon>Zostera</taxon>
    </lineage>
</organism>
<dbReference type="Pfam" id="PF03140">
    <property type="entry name" value="DUF247"/>
    <property type="match status" value="2"/>
</dbReference>
<dbReference type="Proteomes" id="UP000036987">
    <property type="component" value="Unassembled WGS sequence"/>
</dbReference>
<dbReference type="OrthoDB" id="1936937at2759"/>
<dbReference type="AlphaFoldDB" id="A0A0K9NYK5"/>
<proteinExistence type="predicted"/>
<comment type="caution">
    <text evidence="1">The sequence shown here is derived from an EMBL/GenBank/DDBJ whole genome shotgun (WGS) entry which is preliminary data.</text>
</comment>
<gene>
    <name evidence="1" type="ORF">ZOSMA_4G00710</name>
</gene>
<protein>
    <submittedName>
        <fullName evidence="1">Uncharacterized protein</fullName>
    </submittedName>
</protein>
<accession>A0A0K9NYK5</accession>
<keyword evidence="2" id="KW-1185">Reference proteome</keyword>